<keyword evidence="2" id="KW-1185">Reference proteome</keyword>
<comment type="caution">
    <text evidence="1">The sequence shown here is derived from an EMBL/GenBank/DDBJ whole genome shotgun (WGS) entry which is preliminary data.</text>
</comment>
<dbReference type="EMBL" id="JBJQND010000012">
    <property type="protein sequence ID" value="KAL3860677.1"/>
    <property type="molecule type" value="Genomic_DNA"/>
</dbReference>
<evidence type="ECO:0000313" key="1">
    <source>
        <dbReference type="EMBL" id="KAL3860677.1"/>
    </source>
</evidence>
<protein>
    <submittedName>
        <fullName evidence="1">Uncharacterized protein</fullName>
    </submittedName>
</protein>
<name>A0ABD3VJF1_SINWO</name>
<organism evidence="1 2">
    <name type="scientific">Sinanodonta woodiana</name>
    <name type="common">Chinese pond mussel</name>
    <name type="synonym">Anodonta woodiana</name>
    <dbReference type="NCBI Taxonomy" id="1069815"/>
    <lineage>
        <taxon>Eukaryota</taxon>
        <taxon>Metazoa</taxon>
        <taxon>Spiralia</taxon>
        <taxon>Lophotrochozoa</taxon>
        <taxon>Mollusca</taxon>
        <taxon>Bivalvia</taxon>
        <taxon>Autobranchia</taxon>
        <taxon>Heteroconchia</taxon>
        <taxon>Palaeoheterodonta</taxon>
        <taxon>Unionida</taxon>
        <taxon>Unionoidea</taxon>
        <taxon>Unionidae</taxon>
        <taxon>Unioninae</taxon>
        <taxon>Sinanodonta</taxon>
    </lineage>
</organism>
<dbReference type="Proteomes" id="UP001634394">
    <property type="component" value="Unassembled WGS sequence"/>
</dbReference>
<gene>
    <name evidence="1" type="ORF">ACJMK2_010768</name>
</gene>
<dbReference type="AlphaFoldDB" id="A0ABD3VJF1"/>
<accession>A0ABD3VJF1</accession>
<evidence type="ECO:0000313" key="2">
    <source>
        <dbReference type="Proteomes" id="UP001634394"/>
    </source>
</evidence>
<proteinExistence type="predicted"/>
<sequence>MAAGCFFHEDRFQFENLIREIKACRWVPRPYVNRVAMAICSCRKKKKSLDEKEVKTAFNFFQKIVLKNDTHETTLPKTLADFLHSSLNGTFNESRKRLLCILFEAKNKDFHNLTRETVSNIHNMGEKICKKKDHKKIPPEILARLLVKKKKSMSIVEEICLPMYPRLMKPLQIEINGHFKEFGAKNKCFLELDESKNLVSIENSIKQTFVRVFCHNLESLQDIKYQLIPAARKVQEQADDRREMYLQYMANNQVTYLDENDIDADDFGKEDVTNQRKYRKKSKRRIPQSGHCLHCLKPFKKLKKSCDQTCTYHPGSISHVGRWSCCDREAKANVPTQEEHKDQGCCVATHIWKINKKTYRKTHGLPALNACMQDHLFQKVVGCSSRMAMELLGV</sequence>
<reference evidence="1 2" key="1">
    <citation type="submission" date="2024-11" db="EMBL/GenBank/DDBJ databases">
        <title>Chromosome-level genome assembly of the freshwater bivalve Anodonta woodiana.</title>
        <authorList>
            <person name="Chen X."/>
        </authorList>
    </citation>
    <scope>NUCLEOTIDE SEQUENCE [LARGE SCALE GENOMIC DNA]</scope>
    <source>
        <strain evidence="1">MN2024</strain>
        <tissue evidence="1">Gills</tissue>
    </source>
</reference>